<dbReference type="STRING" id="45882.A0A0V1CAW7"/>
<proteinExistence type="predicted"/>
<dbReference type="AlphaFoldDB" id="A0A0V1CAW7"/>
<dbReference type="EMBL" id="JYDI01000286">
    <property type="protein sequence ID" value="KRY46473.1"/>
    <property type="molecule type" value="Genomic_DNA"/>
</dbReference>
<evidence type="ECO:0000313" key="2">
    <source>
        <dbReference type="Proteomes" id="UP000054653"/>
    </source>
</evidence>
<protein>
    <submittedName>
        <fullName evidence="1">Uncharacterized protein</fullName>
    </submittedName>
</protein>
<keyword evidence="2" id="KW-1185">Reference proteome</keyword>
<accession>A0A0V1CAW7</accession>
<name>A0A0V1CAW7_TRIBR</name>
<dbReference type="Proteomes" id="UP000054653">
    <property type="component" value="Unassembled WGS sequence"/>
</dbReference>
<gene>
    <name evidence="1" type="ORF">T03_5777</name>
</gene>
<sequence>MISGKAAAVKPSVIYSWKSKVMNVFAGYSLTDVFNADETGLCFKQLPQKLLTMPGEACNSVSIQFTGSGSRGIMLMWNIVCAVSERRHVTDDIIDAQDYSAIDDELNVHECTEKIADQIVEMLLSKSNAIKDVCSEEIEDPFNEKLTYSEPITMLRK</sequence>
<evidence type="ECO:0000313" key="1">
    <source>
        <dbReference type="EMBL" id="KRY46473.1"/>
    </source>
</evidence>
<reference evidence="1 2" key="1">
    <citation type="submission" date="2015-01" db="EMBL/GenBank/DDBJ databases">
        <title>Evolution of Trichinella species and genotypes.</title>
        <authorList>
            <person name="Korhonen P.K."/>
            <person name="Edoardo P."/>
            <person name="Giuseppe L.R."/>
            <person name="Gasser R.B."/>
        </authorList>
    </citation>
    <scope>NUCLEOTIDE SEQUENCE [LARGE SCALE GENOMIC DNA]</scope>
    <source>
        <strain evidence="1">ISS120</strain>
    </source>
</reference>
<comment type="caution">
    <text evidence="1">The sequence shown here is derived from an EMBL/GenBank/DDBJ whole genome shotgun (WGS) entry which is preliminary data.</text>
</comment>
<dbReference type="OrthoDB" id="125347at2759"/>
<organism evidence="1 2">
    <name type="scientific">Trichinella britovi</name>
    <name type="common">Parasitic roundworm</name>
    <dbReference type="NCBI Taxonomy" id="45882"/>
    <lineage>
        <taxon>Eukaryota</taxon>
        <taxon>Metazoa</taxon>
        <taxon>Ecdysozoa</taxon>
        <taxon>Nematoda</taxon>
        <taxon>Enoplea</taxon>
        <taxon>Dorylaimia</taxon>
        <taxon>Trichinellida</taxon>
        <taxon>Trichinellidae</taxon>
        <taxon>Trichinella</taxon>
    </lineage>
</organism>